<dbReference type="InterPro" id="IPR009081">
    <property type="entry name" value="PP-bd_ACP"/>
</dbReference>
<dbReference type="SUPFAM" id="SSF47336">
    <property type="entry name" value="ACP-like"/>
    <property type="match status" value="1"/>
</dbReference>
<proteinExistence type="predicted"/>
<dbReference type="AlphaFoldDB" id="A0A011AJD1"/>
<name>A0A011AJD1_9ACTN</name>
<dbReference type="Gene3D" id="1.10.1200.10">
    <property type="entry name" value="ACP-like"/>
    <property type="match status" value="1"/>
</dbReference>
<feature type="domain" description="Carrier" evidence="1">
    <location>
        <begin position="1"/>
        <end position="77"/>
    </location>
</feature>
<gene>
    <name evidence="2" type="ORF">CryarDRAFT_3268</name>
</gene>
<protein>
    <submittedName>
        <fullName evidence="2">Phosphopantetheine-binding protein</fullName>
    </submittedName>
</protein>
<accession>A0A011AJD1</accession>
<dbReference type="InterPro" id="IPR036736">
    <property type="entry name" value="ACP-like_sf"/>
</dbReference>
<evidence type="ECO:0000313" key="2">
    <source>
        <dbReference type="EMBL" id="EXG82126.1"/>
    </source>
</evidence>
<dbReference type="OrthoDB" id="2665189at2"/>
<organism evidence="2 3">
    <name type="scientific">Cryptosporangium arvum DSM 44712</name>
    <dbReference type="NCBI Taxonomy" id="927661"/>
    <lineage>
        <taxon>Bacteria</taxon>
        <taxon>Bacillati</taxon>
        <taxon>Actinomycetota</taxon>
        <taxon>Actinomycetes</taxon>
        <taxon>Cryptosporangiales</taxon>
        <taxon>Cryptosporangiaceae</taxon>
        <taxon>Cryptosporangium</taxon>
    </lineage>
</organism>
<dbReference type="NCBIfam" id="NF005480">
    <property type="entry name" value="PRK07081.1"/>
    <property type="match status" value="1"/>
</dbReference>
<dbReference type="EMBL" id="JFBT01000001">
    <property type="protein sequence ID" value="EXG82126.1"/>
    <property type="molecule type" value="Genomic_DNA"/>
</dbReference>
<reference evidence="2 3" key="1">
    <citation type="submission" date="2013-07" db="EMBL/GenBank/DDBJ databases">
        <authorList>
            <consortium name="DOE Joint Genome Institute"/>
            <person name="Eisen J."/>
            <person name="Huntemann M."/>
            <person name="Han J."/>
            <person name="Chen A."/>
            <person name="Kyrpides N."/>
            <person name="Mavromatis K."/>
            <person name="Markowitz V."/>
            <person name="Palaniappan K."/>
            <person name="Ivanova N."/>
            <person name="Schaumberg A."/>
            <person name="Pati A."/>
            <person name="Liolios K."/>
            <person name="Nordberg H.P."/>
            <person name="Cantor M.N."/>
            <person name="Hua S.X."/>
            <person name="Woyke T."/>
        </authorList>
    </citation>
    <scope>NUCLEOTIDE SEQUENCE [LARGE SCALE GENOMIC DNA]</scope>
    <source>
        <strain evidence="2 3">DSM 44712</strain>
    </source>
</reference>
<evidence type="ECO:0000259" key="1">
    <source>
        <dbReference type="PROSITE" id="PS50075"/>
    </source>
</evidence>
<comment type="caution">
    <text evidence="2">The sequence shown here is derived from an EMBL/GenBank/DDBJ whole genome shotgun (WGS) entry which is preliminary data.</text>
</comment>
<keyword evidence="3" id="KW-1185">Reference proteome</keyword>
<dbReference type="HOGENOM" id="CLU_108696_10_0_11"/>
<sequence>MHEEVRAVLRTVPKLAGVVDTLPVDADLWAAGMDSLTSVHVMVRLEDHFDLQFSEDALTRDTFGSIQAIAAAVSAVVASREGVTR</sequence>
<dbReference type="Proteomes" id="UP000021053">
    <property type="component" value="Unassembled WGS sequence"/>
</dbReference>
<dbReference type="RefSeq" id="WP_035851714.1">
    <property type="nucleotide sequence ID" value="NZ_KK073874.1"/>
</dbReference>
<evidence type="ECO:0000313" key="3">
    <source>
        <dbReference type="Proteomes" id="UP000021053"/>
    </source>
</evidence>
<dbReference type="Pfam" id="PF00550">
    <property type="entry name" value="PP-binding"/>
    <property type="match status" value="1"/>
</dbReference>
<dbReference type="PROSITE" id="PS50075">
    <property type="entry name" value="CARRIER"/>
    <property type="match status" value="1"/>
</dbReference>